<organism evidence="2">
    <name type="scientific">Laccaria bicolor (strain S238N-H82 / ATCC MYA-4686)</name>
    <name type="common">Bicoloured deceiver</name>
    <name type="synonym">Laccaria laccata var. bicolor</name>
    <dbReference type="NCBI Taxonomy" id="486041"/>
    <lineage>
        <taxon>Eukaryota</taxon>
        <taxon>Fungi</taxon>
        <taxon>Dikarya</taxon>
        <taxon>Basidiomycota</taxon>
        <taxon>Agaricomycotina</taxon>
        <taxon>Agaricomycetes</taxon>
        <taxon>Agaricomycetidae</taxon>
        <taxon>Agaricales</taxon>
        <taxon>Agaricineae</taxon>
        <taxon>Hydnangiaceae</taxon>
        <taxon>Laccaria</taxon>
    </lineage>
</organism>
<dbReference type="KEGG" id="lbc:LACBIDRAFT_307589"/>
<dbReference type="RefSeq" id="XP_001886181.1">
    <property type="nucleotide sequence ID" value="XM_001886146.1"/>
</dbReference>
<evidence type="ECO:0000313" key="2">
    <source>
        <dbReference type="Proteomes" id="UP000001194"/>
    </source>
</evidence>
<dbReference type="OrthoDB" id="2895182at2759"/>
<dbReference type="InParanoid" id="B0DQI0"/>
<sequence>MGKLKILSKLGRQSSELSSPLPSSLTSHSCAYNGQPNSSQVARILNAIRGAENEVGEVVQQMQNNPDDKGLRRQYIMCVHFLEIHKGLLAPVHRLPDEILVHILHFCAIDPDPCWTNPPWVVAHVSRKWRVVALSFPTIWGVVPPVKISMKDKGKKFILRLMELLRRSGEQPLSIHISSNEDNVVDHPIVQILITHCARWRTAVMKLSVGDLQALTPLIRRRLSSLYSLKLAVRVPHDEDCVLGSFSIAPKLREVEIDCSWVRLLLPWEQLTKYVEQSTNPTGVIQVFSVSCEISYLSYCTRATPFFRFRPMTLANITTFDLNFHNPRASGASMLESLTLPALTDLRVRSSHGSLVDDLIDVIRRSKCPLQKLSIHTLPMEGGLTKILLFTSSLTEFHCNDLIEDDMERLLAIPGFPSVAPRLRKLVIQSDSPIKELNDMIISRHAMADVTNDVGSVAPASFTLNFAGPIECFEAQCVLEGWNSLDKALGDVITGWRKNIEREFVTWVTRSQANTWDKALMSVRATHLLGVEFRTLETYDFLDVKYIYSSGIHHLMNEVGNTTVGALPRAEGYNFRERARALVEKWKPLLLADVHKRHWMRRGPTTLEYVPDSSTLRHSKTGMLSIIFGVNMGGLDAYRVLQNAM</sequence>
<name>B0DQI0_LACBS</name>
<reference evidence="1 2" key="1">
    <citation type="journal article" date="2008" name="Nature">
        <title>The genome of Laccaria bicolor provides insights into mycorrhizal symbiosis.</title>
        <authorList>
            <person name="Martin F."/>
            <person name="Aerts A."/>
            <person name="Ahren D."/>
            <person name="Brun A."/>
            <person name="Danchin E.G.J."/>
            <person name="Duchaussoy F."/>
            <person name="Gibon J."/>
            <person name="Kohler A."/>
            <person name="Lindquist E."/>
            <person name="Pereda V."/>
            <person name="Salamov A."/>
            <person name="Shapiro H.J."/>
            <person name="Wuyts J."/>
            <person name="Blaudez D."/>
            <person name="Buee M."/>
            <person name="Brokstein P."/>
            <person name="Canbaeck B."/>
            <person name="Cohen D."/>
            <person name="Courty P.E."/>
            <person name="Coutinho P.M."/>
            <person name="Delaruelle C."/>
            <person name="Detter J.C."/>
            <person name="Deveau A."/>
            <person name="DiFazio S."/>
            <person name="Duplessis S."/>
            <person name="Fraissinet-Tachet L."/>
            <person name="Lucic E."/>
            <person name="Frey-Klett P."/>
            <person name="Fourrey C."/>
            <person name="Feussner I."/>
            <person name="Gay G."/>
            <person name="Grimwood J."/>
            <person name="Hoegger P.J."/>
            <person name="Jain P."/>
            <person name="Kilaru S."/>
            <person name="Labbe J."/>
            <person name="Lin Y.C."/>
            <person name="Legue V."/>
            <person name="Le Tacon F."/>
            <person name="Marmeisse R."/>
            <person name="Melayah D."/>
            <person name="Montanini B."/>
            <person name="Muratet M."/>
            <person name="Nehls U."/>
            <person name="Niculita-Hirzel H."/>
            <person name="Oudot-Le Secq M.P."/>
            <person name="Peter M."/>
            <person name="Quesneville H."/>
            <person name="Rajashekar B."/>
            <person name="Reich M."/>
            <person name="Rouhier N."/>
            <person name="Schmutz J."/>
            <person name="Yin T."/>
            <person name="Chalot M."/>
            <person name="Henrissat B."/>
            <person name="Kuees U."/>
            <person name="Lucas S."/>
            <person name="Van de Peer Y."/>
            <person name="Podila G.K."/>
            <person name="Polle A."/>
            <person name="Pukkila P.J."/>
            <person name="Richardson P.M."/>
            <person name="Rouze P."/>
            <person name="Sanders I.R."/>
            <person name="Stajich J.E."/>
            <person name="Tunlid A."/>
            <person name="Tuskan G."/>
            <person name="Grigoriev I.V."/>
        </authorList>
    </citation>
    <scope>NUCLEOTIDE SEQUENCE [LARGE SCALE GENOMIC DNA]</scope>
    <source>
        <strain evidence="2">S238N-H82 / ATCC MYA-4686</strain>
    </source>
</reference>
<dbReference type="HOGENOM" id="CLU_023633_0_0_1"/>
<proteinExistence type="predicted"/>
<gene>
    <name evidence="1" type="ORF">LACBIDRAFT_307589</name>
</gene>
<dbReference type="GeneID" id="6081888"/>
<keyword evidence="2" id="KW-1185">Reference proteome</keyword>
<dbReference type="Proteomes" id="UP000001194">
    <property type="component" value="Unassembled WGS sequence"/>
</dbReference>
<dbReference type="AlphaFoldDB" id="B0DQI0"/>
<evidence type="ECO:0000313" key="1">
    <source>
        <dbReference type="EMBL" id="EDR03040.1"/>
    </source>
</evidence>
<dbReference type="EMBL" id="DS547126">
    <property type="protein sequence ID" value="EDR03040.1"/>
    <property type="molecule type" value="Genomic_DNA"/>
</dbReference>
<accession>B0DQI0</accession>
<protein>
    <submittedName>
        <fullName evidence="1">Predicted protein</fullName>
    </submittedName>
</protein>